<feature type="domain" description="Metallo-beta-lactamase" evidence="8">
    <location>
        <begin position="97"/>
        <end position="319"/>
    </location>
</feature>
<dbReference type="GO" id="GO:0016787">
    <property type="term" value="F:hydrolase activity"/>
    <property type="evidence" value="ECO:0007669"/>
    <property type="project" value="UniProtKB-KW"/>
</dbReference>
<dbReference type="CDD" id="cd07730">
    <property type="entry name" value="metallo-hydrolase-like_MBL-fold"/>
    <property type="match status" value="1"/>
</dbReference>
<feature type="compositionally biased region" description="Polar residues" evidence="6">
    <location>
        <begin position="35"/>
        <end position="51"/>
    </location>
</feature>
<protein>
    <recommendedName>
        <fullName evidence="8">Metallo-beta-lactamase domain-containing protein</fullName>
    </recommendedName>
</protein>
<feature type="signal peptide" evidence="7">
    <location>
        <begin position="1"/>
        <end position="24"/>
    </location>
</feature>
<feature type="chain" id="PRO_5008060842" description="Metallo-beta-lactamase domain-containing protein" evidence="7">
    <location>
        <begin position="25"/>
        <end position="371"/>
    </location>
</feature>
<keyword evidence="7" id="KW-0732">Signal</keyword>
<dbReference type="AlphaFoldDB" id="A0A177F339"/>
<sequence>MPKLLLAILLTPTAILQQVGPWLASDLDHIDLAKSQRSPSGCTGGMSSPYVSQAPPSPPESPSEATVEVYALSAGHFSLPERFFVHPASQTARRTVPSLSFLIVHQDQETGQTTRIVFDLGLRRDLNRYAPPIQKHVETRQPMTTLPDVTASLAAGGLTPDDIHYVIYSHVHWDHVGEPRDFPKSTFVVGSGANALLQGHGSLRGSHSFFESDLIPAERTIELSNPYEDIEEEAKKPSLDSHGPDFVQEWKAHGNLPRVLDIFHDGSLLIVDAPGHLPGHINLLARTSPTSSVYLAGDACHDRRIMRKERKIGEWLDEHGHICCIHADKKLAEQTIERIQHLESTGVEVIFAHDFEWEEDPANRSRFFGSS</sequence>
<gene>
    <name evidence="9" type="ORF">AYO21_07733</name>
</gene>
<evidence type="ECO:0000259" key="8">
    <source>
        <dbReference type="Pfam" id="PF00753"/>
    </source>
</evidence>
<accession>A0A177F339</accession>
<dbReference type="PANTHER" id="PTHR42978">
    <property type="entry name" value="QUORUM-QUENCHING LACTONASE YTNP-RELATED-RELATED"/>
    <property type="match status" value="1"/>
</dbReference>
<evidence type="ECO:0000256" key="2">
    <source>
        <dbReference type="ARBA" id="ARBA00007749"/>
    </source>
</evidence>
<comment type="cofactor">
    <cofactor evidence="1">
        <name>Zn(2+)</name>
        <dbReference type="ChEBI" id="CHEBI:29105"/>
    </cofactor>
</comment>
<dbReference type="Gene3D" id="3.60.15.10">
    <property type="entry name" value="Ribonuclease Z/Hydroxyacylglutathione hydrolase-like"/>
    <property type="match status" value="1"/>
</dbReference>
<dbReference type="GO" id="GO:0046872">
    <property type="term" value="F:metal ion binding"/>
    <property type="evidence" value="ECO:0007669"/>
    <property type="project" value="UniProtKB-KW"/>
</dbReference>
<dbReference type="PANTHER" id="PTHR42978:SF2">
    <property type="entry name" value="102 KBASES UNSTABLE REGION: FROM 1 TO 119443"/>
    <property type="match status" value="1"/>
</dbReference>
<dbReference type="InterPro" id="IPR051013">
    <property type="entry name" value="MBL_superfamily_lactonases"/>
</dbReference>
<keyword evidence="10" id="KW-1185">Reference proteome</keyword>
<evidence type="ECO:0000256" key="1">
    <source>
        <dbReference type="ARBA" id="ARBA00001947"/>
    </source>
</evidence>
<evidence type="ECO:0000256" key="5">
    <source>
        <dbReference type="ARBA" id="ARBA00022833"/>
    </source>
</evidence>
<comment type="caution">
    <text evidence="9">The sequence shown here is derived from an EMBL/GenBank/DDBJ whole genome shotgun (WGS) entry which is preliminary data.</text>
</comment>
<evidence type="ECO:0000313" key="9">
    <source>
        <dbReference type="EMBL" id="OAG38011.1"/>
    </source>
</evidence>
<name>A0A177F339_9EURO</name>
<evidence type="ECO:0000313" key="10">
    <source>
        <dbReference type="Proteomes" id="UP000077002"/>
    </source>
</evidence>
<dbReference type="InterPro" id="IPR036866">
    <property type="entry name" value="RibonucZ/Hydroxyglut_hydro"/>
</dbReference>
<dbReference type="RefSeq" id="XP_022509963.1">
    <property type="nucleotide sequence ID" value="XM_022657686.1"/>
</dbReference>
<keyword evidence="3" id="KW-0479">Metal-binding</keyword>
<reference evidence="9 10" key="1">
    <citation type="submission" date="2016-03" db="EMBL/GenBank/DDBJ databases">
        <title>Draft genome sequence of the Fonsecaea monophora CBS 269.37.</title>
        <authorList>
            <person name="Bombassaro A."/>
            <person name="Vinicius W.A."/>
            <person name="De Hoog S."/>
            <person name="Sun J."/>
            <person name="Souza E.M."/>
            <person name="Raittz R.T."/>
            <person name="Costa F."/>
            <person name="Leao A.C."/>
            <person name="Tadra-Sfeir M.Z."/>
            <person name="Baura V."/>
            <person name="Balsanelli E."/>
            <person name="Pedrosa F.O."/>
            <person name="Moreno L.F."/>
            <person name="Steffens M.B."/>
            <person name="Xi L."/>
            <person name="Bocca A.L."/>
            <person name="Felipe M.S."/>
            <person name="Teixeira M."/>
            <person name="Telles Filho F.Q."/>
            <person name="Azevedo C.M."/>
            <person name="Gomes R."/>
            <person name="Vicente V.A."/>
        </authorList>
    </citation>
    <scope>NUCLEOTIDE SEQUENCE [LARGE SCALE GENOMIC DNA]</scope>
    <source>
        <strain evidence="9 10">CBS 269.37</strain>
    </source>
</reference>
<feature type="region of interest" description="Disordered" evidence="6">
    <location>
        <begin position="35"/>
        <end position="65"/>
    </location>
</feature>
<dbReference type="OrthoDB" id="10250730at2759"/>
<dbReference type="GeneID" id="34602886"/>
<dbReference type="EMBL" id="LVKK01000062">
    <property type="protein sequence ID" value="OAG38011.1"/>
    <property type="molecule type" value="Genomic_DNA"/>
</dbReference>
<keyword evidence="5" id="KW-0862">Zinc</keyword>
<dbReference type="Proteomes" id="UP000077002">
    <property type="component" value="Unassembled WGS sequence"/>
</dbReference>
<dbReference type="SUPFAM" id="SSF56281">
    <property type="entry name" value="Metallo-hydrolase/oxidoreductase"/>
    <property type="match status" value="1"/>
</dbReference>
<evidence type="ECO:0000256" key="7">
    <source>
        <dbReference type="SAM" id="SignalP"/>
    </source>
</evidence>
<organism evidence="9 10">
    <name type="scientific">Fonsecaea monophora</name>
    <dbReference type="NCBI Taxonomy" id="254056"/>
    <lineage>
        <taxon>Eukaryota</taxon>
        <taxon>Fungi</taxon>
        <taxon>Dikarya</taxon>
        <taxon>Ascomycota</taxon>
        <taxon>Pezizomycotina</taxon>
        <taxon>Eurotiomycetes</taxon>
        <taxon>Chaetothyriomycetidae</taxon>
        <taxon>Chaetothyriales</taxon>
        <taxon>Herpotrichiellaceae</taxon>
        <taxon>Fonsecaea</taxon>
    </lineage>
</organism>
<dbReference type="InterPro" id="IPR001279">
    <property type="entry name" value="Metallo-B-lactamas"/>
</dbReference>
<comment type="similarity">
    <text evidence="2">Belongs to the metallo-beta-lactamase superfamily.</text>
</comment>
<dbReference type="Pfam" id="PF00753">
    <property type="entry name" value="Lactamase_B"/>
    <property type="match status" value="1"/>
</dbReference>
<proteinExistence type="inferred from homology"/>
<keyword evidence="4" id="KW-0378">Hydrolase</keyword>
<evidence type="ECO:0000256" key="6">
    <source>
        <dbReference type="SAM" id="MobiDB-lite"/>
    </source>
</evidence>
<evidence type="ECO:0000256" key="3">
    <source>
        <dbReference type="ARBA" id="ARBA00022723"/>
    </source>
</evidence>
<evidence type="ECO:0000256" key="4">
    <source>
        <dbReference type="ARBA" id="ARBA00022801"/>
    </source>
</evidence>